<dbReference type="InterPro" id="IPR020841">
    <property type="entry name" value="PKS_Beta-ketoAc_synthase_dom"/>
</dbReference>
<dbReference type="Proteomes" id="UP000275480">
    <property type="component" value="Unassembled WGS sequence"/>
</dbReference>
<dbReference type="PROSITE" id="PS00455">
    <property type="entry name" value="AMP_BINDING"/>
    <property type="match status" value="1"/>
</dbReference>
<dbReference type="PANTHER" id="PTHR45527:SF1">
    <property type="entry name" value="FATTY ACID SYNTHASE"/>
    <property type="match status" value="1"/>
</dbReference>
<gene>
    <name evidence="8" type="ORF">CA14_008268</name>
</gene>
<dbReference type="GO" id="GO:0016746">
    <property type="term" value="F:acyltransferase activity"/>
    <property type="evidence" value="ECO:0007669"/>
    <property type="project" value="InterPro"/>
</dbReference>
<evidence type="ECO:0000313" key="8">
    <source>
        <dbReference type="EMBL" id="RMZ46479.1"/>
    </source>
</evidence>
<evidence type="ECO:0000313" key="9">
    <source>
        <dbReference type="Proteomes" id="UP000275480"/>
    </source>
</evidence>
<dbReference type="SUPFAM" id="SSF56801">
    <property type="entry name" value="Acetyl-CoA synthetase-like"/>
    <property type="match status" value="1"/>
</dbReference>
<dbReference type="InterPro" id="IPR020806">
    <property type="entry name" value="PKS_PP-bd"/>
</dbReference>
<evidence type="ECO:0000256" key="2">
    <source>
        <dbReference type="ARBA" id="ARBA00022553"/>
    </source>
</evidence>
<dbReference type="SUPFAM" id="SSF47336">
    <property type="entry name" value="ACP-like"/>
    <property type="match status" value="1"/>
</dbReference>
<evidence type="ECO:0000256" key="4">
    <source>
        <dbReference type="ARBA" id="ARBA00029454"/>
    </source>
</evidence>
<dbReference type="InterPro" id="IPR036736">
    <property type="entry name" value="ACP-like_sf"/>
</dbReference>
<dbReference type="SMART" id="SM00825">
    <property type="entry name" value="PKS_KS"/>
    <property type="match status" value="1"/>
</dbReference>
<dbReference type="GO" id="GO:0031177">
    <property type="term" value="F:phosphopantetheine binding"/>
    <property type="evidence" value="ECO:0007669"/>
    <property type="project" value="InterPro"/>
</dbReference>
<feature type="domain" description="Polyketide synthase-like phosphopantetheine-binding" evidence="6">
    <location>
        <begin position="284"/>
        <end position="348"/>
    </location>
</feature>
<dbReference type="Pfam" id="PF00501">
    <property type="entry name" value="AMP-binding"/>
    <property type="match status" value="1"/>
</dbReference>
<keyword evidence="1" id="KW-0596">Phosphopantetheine</keyword>
<keyword evidence="3" id="KW-0436">Ligase</keyword>
<name>A0AB74CI89_ASPFL</name>
<dbReference type="PANTHER" id="PTHR45527">
    <property type="entry name" value="NONRIBOSOMAL PEPTIDE SYNTHETASE"/>
    <property type="match status" value="1"/>
</dbReference>
<dbReference type="Gene3D" id="3.30.559.30">
    <property type="entry name" value="Nonribosomal peptide synthetase, condensation domain"/>
    <property type="match status" value="1"/>
</dbReference>
<dbReference type="EMBL" id="QQZZ01000034">
    <property type="protein sequence ID" value="RMZ46479.1"/>
    <property type="molecule type" value="Genomic_DNA"/>
</dbReference>
<evidence type="ECO:0000259" key="7">
    <source>
        <dbReference type="SMART" id="SM00825"/>
    </source>
</evidence>
<dbReference type="InterPro" id="IPR023213">
    <property type="entry name" value="CAT-like_dom_sf"/>
</dbReference>
<dbReference type="InterPro" id="IPR001242">
    <property type="entry name" value="Condensation_dom"/>
</dbReference>
<dbReference type="SUPFAM" id="SSF53901">
    <property type="entry name" value="Thiolase-like"/>
    <property type="match status" value="1"/>
</dbReference>
<dbReference type="AlphaFoldDB" id="A0AB74CI89"/>
<evidence type="ECO:0000256" key="3">
    <source>
        <dbReference type="ARBA" id="ARBA00022598"/>
    </source>
</evidence>
<dbReference type="Gene3D" id="1.10.1200.10">
    <property type="entry name" value="ACP-like"/>
    <property type="match status" value="1"/>
</dbReference>
<dbReference type="Gene3D" id="3.40.50.12780">
    <property type="entry name" value="N-terminal domain of ligase-like"/>
    <property type="match status" value="1"/>
</dbReference>
<accession>A0AB74CI89</accession>
<dbReference type="Gene3D" id="3.40.47.10">
    <property type="match status" value="1"/>
</dbReference>
<evidence type="ECO:0000259" key="6">
    <source>
        <dbReference type="SMART" id="SM00823"/>
    </source>
</evidence>
<dbReference type="CDD" id="cd00833">
    <property type="entry name" value="PKS"/>
    <property type="match status" value="1"/>
</dbReference>
<dbReference type="SMART" id="SM00823">
    <property type="entry name" value="PKS_PP"/>
    <property type="match status" value="1"/>
</dbReference>
<dbReference type="InterPro" id="IPR000873">
    <property type="entry name" value="AMP-dep_synth/lig_dom"/>
</dbReference>
<reference evidence="8 9" key="1">
    <citation type="submission" date="2018-07" db="EMBL/GenBank/DDBJ databases">
        <title>Identification of spontaneous genetic mutation associated with occurrence of a yellow conidial color mutant of Aspergillus flavus.</title>
        <authorList>
            <person name="Chang P.-K."/>
            <person name="Mack B.M."/>
            <person name="Scharfenstein L."/>
            <person name="Gilbert M.K."/>
        </authorList>
    </citation>
    <scope>NUCLEOTIDE SEQUENCE [LARGE SCALE GENOMIC DNA]</scope>
    <source>
        <strain evidence="8 9">CA14</strain>
    </source>
</reference>
<organism evidence="8 9">
    <name type="scientific">Aspergillus flavus</name>
    <dbReference type="NCBI Taxonomy" id="5059"/>
    <lineage>
        <taxon>Eukaryota</taxon>
        <taxon>Fungi</taxon>
        <taxon>Dikarya</taxon>
        <taxon>Ascomycota</taxon>
        <taxon>Pezizomycotina</taxon>
        <taxon>Eurotiomycetes</taxon>
        <taxon>Eurotiomycetidae</taxon>
        <taxon>Eurotiales</taxon>
        <taxon>Aspergillaceae</taxon>
        <taxon>Aspergillus</taxon>
        <taxon>Aspergillus subgen. Circumdati</taxon>
    </lineage>
</organism>
<dbReference type="SUPFAM" id="SSF52777">
    <property type="entry name" value="CoA-dependent acyltransferases"/>
    <property type="match status" value="2"/>
</dbReference>
<feature type="region of interest" description="Disordered" evidence="5">
    <location>
        <begin position="394"/>
        <end position="434"/>
    </location>
</feature>
<dbReference type="Gene3D" id="3.30.559.10">
    <property type="entry name" value="Chloramphenicol acetyltransferase-like domain"/>
    <property type="match status" value="1"/>
</dbReference>
<dbReference type="InterPro" id="IPR020845">
    <property type="entry name" value="AMP-binding_CS"/>
</dbReference>
<evidence type="ECO:0000256" key="1">
    <source>
        <dbReference type="ARBA" id="ARBA00022450"/>
    </source>
</evidence>
<comment type="caution">
    <text evidence="8">The sequence shown here is derived from an EMBL/GenBank/DDBJ whole genome shotgun (WGS) entry which is preliminary data.</text>
</comment>
<proteinExistence type="inferred from homology"/>
<dbReference type="GO" id="GO:0044550">
    <property type="term" value="P:secondary metabolite biosynthetic process"/>
    <property type="evidence" value="ECO:0007669"/>
    <property type="project" value="TreeGrafter"/>
</dbReference>
<keyword evidence="2" id="KW-0597">Phosphoprotein</keyword>
<dbReference type="Pfam" id="PF00109">
    <property type="entry name" value="ketoacyl-synt"/>
    <property type="match status" value="1"/>
</dbReference>
<dbReference type="GO" id="GO:0043041">
    <property type="term" value="P:amino acid activation for nonribosomal peptide biosynthetic process"/>
    <property type="evidence" value="ECO:0007669"/>
    <property type="project" value="TreeGrafter"/>
</dbReference>
<dbReference type="GO" id="GO:0016874">
    <property type="term" value="F:ligase activity"/>
    <property type="evidence" value="ECO:0007669"/>
    <property type="project" value="UniProtKB-KW"/>
</dbReference>
<feature type="region of interest" description="Disordered" evidence="5">
    <location>
        <begin position="353"/>
        <end position="372"/>
    </location>
</feature>
<feature type="domain" description="Ketosynthase family 3 (KS3)" evidence="7">
    <location>
        <begin position="9"/>
        <end position="251"/>
    </location>
</feature>
<dbReference type="GO" id="GO:0005737">
    <property type="term" value="C:cytoplasm"/>
    <property type="evidence" value="ECO:0007669"/>
    <property type="project" value="TreeGrafter"/>
</dbReference>
<dbReference type="CDD" id="cd19532">
    <property type="entry name" value="C_PKS-NRPS"/>
    <property type="match status" value="1"/>
</dbReference>
<evidence type="ECO:0000256" key="5">
    <source>
        <dbReference type="SAM" id="MobiDB-lite"/>
    </source>
</evidence>
<dbReference type="Pfam" id="PF00668">
    <property type="entry name" value="Condensation"/>
    <property type="match status" value="1"/>
</dbReference>
<sequence>MDTKVPEPIAIIGSSSGFYHPNDEHHGASNAQHPYLLEEDPCVFDAPFFSWNAREAEAMDPQHQVLLETVYECLENAGTSIQELQNTQTGVYVGLMTNDYHDIHLRDMETIPKYSGTGTTRSILSNRVSYFFNWKGPSMTIETAFSSSSLVAVHPGGAKPAVRRDACGDCSGRESDIRARDTGTAVEKVLLRLCSRLSREAVISGRPGSGCQPVLTSGMQKRVGLAEEDSAPPLWLSNPRFSHMKWEDKKVLPGEATTAASARIPVMDQLKAATQVAQAESILCTSFATRLAAILQMSADSIAQDTPLVEVGIDSLIAVEELNVDVPVLKAIGGASIRDICRDVLDKLSLTFDASESPSEAPNDKPVSVTTVDQGKSPFVGVVEIIDLERGTISQDESSIDASPTTSSTESVSEDRNTPTPSEDTDDVSGEFDPRSDGLSLIKDNIALPSLQSLAVIRSAPLSHAQERIWLAHRYSHLDCDRFEAAIQAVIQRHEALHTAFQVISTTGEPEQFTFCREGFVLGRKTIANGSDINAEFLDFRDHVFDLDNGGTLKASILQLSRDTHVFMLCYLHIVMDGISLRTFLGDLNQSYVSPGVSQPASQYLDYAIAESKQLKGQAIKDDLKYWKQQFETPVDCLPLLPFSRVQSRPPLSISKSFTARAFIKKETVARVKECSRQSGSASFHFYAAALQVLLFQLLNGSFDELCIGIADANRHDDRYFDTDTIAQLLKKTRTSMYAALAHSKVPFDVLLEELKVPRSSTSSPLFQVLLNYTLGIREMSTFASCEMDIVGVEDARSGCDLVVSIVETAGQDTALSFTMPPSLYLDQDCARLLDIYFDPALISEIGSGGVVERWEGWETTVSQQVDVASQRYPDNIAVKLGFTNTEITYDMLNELVGRAARALKDLDVGIATRVGILCEPSADMIVFILAILHVGAAYVPLDSRNSHERLSSIIGDSSPRLLLSDSRLGECASLLGEEHIMPVRLMETLLIVDSPDGPYEGNVSHPDHPAFVLYTSGSTGAPKGIILDHLNWVNQFAAVTQEYGLVQEKVLQ</sequence>
<comment type="similarity">
    <text evidence="4">Belongs to the NRP synthetase family.</text>
</comment>
<dbReference type="InterPro" id="IPR016039">
    <property type="entry name" value="Thiolase-like"/>
</dbReference>
<dbReference type="InterPro" id="IPR042099">
    <property type="entry name" value="ANL_N_sf"/>
</dbReference>
<protein>
    <submittedName>
        <fullName evidence="8">PKS-like enzyme</fullName>
    </submittedName>
</protein>
<dbReference type="InterPro" id="IPR014030">
    <property type="entry name" value="Ketoacyl_synth_N"/>
</dbReference>